<protein>
    <recommendedName>
        <fullName evidence="3">XRE family transcriptional regulator</fullName>
    </recommendedName>
</protein>
<keyword evidence="2" id="KW-1185">Reference proteome</keyword>
<proteinExistence type="predicted"/>
<comment type="caution">
    <text evidence="1">The sequence shown here is derived from an EMBL/GenBank/DDBJ whole genome shotgun (WGS) entry which is preliminary data.</text>
</comment>
<dbReference type="RefSeq" id="WP_209146277.1">
    <property type="nucleotide sequence ID" value="NZ_JAGHKP010000002.1"/>
</dbReference>
<evidence type="ECO:0000313" key="1">
    <source>
        <dbReference type="EMBL" id="MBO9153311.1"/>
    </source>
</evidence>
<name>A0ABS3YF59_9BACT</name>
<accession>A0ABS3YF59</accession>
<dbReference type="Proteomes" id="UP000679126">
    <property type="component" value="Unassembled WGS sequence"/>
</dbReference>
<organism evidence="1 2">
    <name type="scientific">Chitinophaga chungangae</name>
    <dbReference type="NCBI Taxonomy" id="2821488"/>
    <lineage>
        <taxon>Bacteria</taxon>
        <taxon>Pseudomonadati</taxon>
        <taxon>Bacteroidota</taxon>
        <taxon>Chitinophagia</taxon>
        <taxon>Chitinophagales</taxon>
        <taxon>Chitinophagaceae</taxon>
        <taxon>Chitinophaga</taxon>
    </lineage>
</organism>
<gene>
    <name evidence="1" type="ORF">J7I43_13875</name>
</gene>
<evidence type="ECO:0008006" key="3">
    <source>
        <dbReference type="Google" id="ProtNLM"/>
    </source>
</evidence>
<sequence length="107" mass="12081">MESIATRLKCFLEHKGLSTTAFSRALHYKSCEKIARLFRANGAKPSVDIVADIAHRFPEFNIRWLIAGQGEMLHAVQREPSADSLLDYSFPSYQLTPKAEVVEEEQA</sequence>
<dbReference type="EMBL" id="JAGHKP010000002">
    <property type="protein sequence ID" value="MBO9153311.1"/>
    <property type="molecule type" value="Genomic_DNA"/>
</dbReference>
<evidence type="ECO:0000313" key="2">
    <source>
        <dbReference type="Proteomes" id="UP000679126"/>
    </source>
</evidence>
<reference evidence="2" key="1">
    <citation type="submission" date="2021-03" db="EMBL/GenBank/DDBJ databases">
        <title>Assistant Professor.</title>
        <authorList>
            <person name="Huq M.A."/>
        </authorList>
    </citation>
    <scope>NUCLEOTIDE SEQUENCE [LARGE SCALE GENOMIC DNA]</scope>
    <source>
        <strain evidence="2">MAH-28</strain>
    </source>
</reference>